<protein>
    <submittedName>
        <fullName evidence="7">Uncharacterized protein</fullName>
    </submittedName>
</protein>
<evidence type="ECO:0000256" key="6">
    <source>
        <dbReference type="ARBA" id="ARBA00023310"/>
    </source>
</evidence>
<evidence type="ECO:0000256" key="1">
    <source>
        <dbReference type="ARBA" id="ARBA00004370"/>
    </source>
</evidence>
<keyword evidence="5" id="KW-0472">Membrane</keyword>
<evidence type="ECO:0000256" key="2">
    <source>
        <dbReference type="ARBA" id="ARBA00022448"/>
    </source>
</evidence>
<dbReference type="GO" id="GO:0016020">
    <property type="term" value="C:membrane"/>
    <property type="evidence" value="ECO:0007669"/>
    <property type="project" value="UniProtKB-SubCell"/>
</dbReference>
<evidence type="ECO:0000313" key="8">
    <source>
        <dbReference type="Proteomes" id="UP000034789"/>
    </source>
</evidence>
<keyword evidence="6" id="KW-0066">ATP synthesis</keyword>
<organism evidence="7 8">
    <name type="scientific">Candidatus Kaiserbacteria bacterium GW2011_GWA2_58_9</name>
    <dbReference type="NCBI Taxonomy" id="1618672"/>
    <lineage>
        <taxon>Bacteria</taxon>
        <taxon>Candidatus Kaiseribacteriota</taxon>
    </lineage>
</organism>
<gene>
    <name evidence="7" type="ORF">UY98_C0005G0013</name>
</gene>
<proteinExistence type="predicted"/>
<dbReference type="Pfam" id="PF00213">
    <property type="entry name" value="OSCP"/>
    <property type="match status" value="1"/>
</dbReference>
<dbReference type="AlphaFoldDB" id="A0A0G1YX36"/>
<sequence>MEHQYAQALWRIVEKGKTPKDAVANLRRVLERHGRMRLLSKIGRAFARIAARESDKRAVVLSVAHAKDEAGAKRAAKEALRAMDSSALEAEVRLDSTLIGGWRLEGRERLVDASFKKYLLSLYNRATQ</sequence>
<accession>A0A0G1YX36</accession>
<keyword evidence="4" id="KW-0406">Ion transport</keyword>
<dbReference type="EMBL" id="LCSD01000005">
    <property type="protein sequence ID" value="KKW47826.1"/>
    <property type="molecule type" value="Genomic_DNA"/>
</dbReference>
<keyword evidence="3" id="KW-0375">Hydrogen ion transport</keyword>
<dbReference type="GO" id="GO:0046933">
    <property type="term" value="F:proton-transporting ATP synthase activity, rotational mechanism"/>
    <property type="evidence" value="ECO:0007669"/>
    <property type="project" value="InterPro"/>
</dbReference>
<keyword evidence="2" id="KW-0813">Transport</keyword>
<reference evidence="7 8" key="1">
    <citation type="journal article" date="2015" name="Nature">
        <title>rRNA introns, odd ribosomes, and small enigmatic genomes across a large radiation of phyla.</title>
        <authorList>
            <person name="Brown C.T."/>
            <person name="Hug L.A."/>
            <person name="Thomas B.C."/>
            <person name="Sharon I."/>
            <person name="Castelle C.J."/>
            <person name="Singh A."/>
            <person name="Wilkins M.J."/>
            <person name="Williams K.H."/>
            <person name="Banfield J.F."/>
        </authorList>
    </citation>
    <scope>NUCLEOTIDE SEQUENCE [LARGE SCALE GENOMIC DNA]</scope>
</reference>
<evidence type="ECO:0000256" key="4">
    <source>
        <dbReference type="ARBA" id="ARBA00023065"/>
    </source>
</evidence>
<evidence type="ECO:0000256" key="3">
    <source>
        <dbReference type="ARBA" id="ARBA00022781"/>
    </source>
</evidence>
<name>A0A0G1YX36_9BACT</name>
<dbReference type="Proteomes" id="UP000034789">
    <property type="component" value="Unassembled WGS sequence"/>
</dbReference>
<dbReference type="InterPro" id="IPR000711">
    <property type="entry name" value="ATPase_OSCP/dsu"/>
</dbReference>
<evidence type="ECO:0000313" key="7">
    <source>
        <dbReference type="EMBL" id="KKW47826.1"/>
    </source>
</evidence>
<comment type="subcellular location">
    <subcellularLocation>
        <location evidence="1">Membrane</location>
    </subcellularLocation>
</comment>
<evidence type="ECO:0000256" key="5">
    <source>
        <dbReference type="ARBA" id="ARBA00023136"/>
    </source>
</evidence>
<comment type="caution">
    <text evidence="7">The sequence shown here is derived from an EMBL/GenBank/DDBJ whole genome shotgun (WGS) entry which is preliminary data.</text>
</comment>